<sequence length="446" mass="48918">MTIPILSIPEVYAQSSATRIFIHAVTSIDNISVVNLNDKGAARAVLLARQNDIVVVASPVEKAFLEYFNDLGFEINPQHIVVVADGTSEPLISMLMQDTDAFNQIISLIDKNSSAVLLDTFTITEQEISLAVKLEQLLPCSVSYVSAALDLAQAVNRKDVARQLALEANVPVAPAELITDIFDNDGGGLKEDKFISAIKRQMRLTSGVVVKGAVGASGSSTFVINDETDINELLQALDKRRDNDVYLVEPLFKLSSAPNATFWIDQETGTISLVNSTDQRLSEKLVFSGSVYPCSAVLYQEIVEASERLAKHLYKIGVKGWVGFDFVEYYDEVAGGYKFFFSEINARYNAGLYAKAVFDIIQQKQRQNGLPIPSFYITENLTVPPSCFAELKVIYQDLLFNPQTGVGVIPFNPGRLEDGLAAFICIASDLDDAKQLAVALREYDVS</sequence>
<protein>
    <submittedName>
        <fullName evidence="3">ATP-grasp domain-containing protein</fullName>
    </submittedName>
</protein>
<dbReference type="Gene3D" id="3.30.470.20">
    <property type="entry name" value="ATP-grasp fold, B domain"/>
    <property type="match status" value="1"/>
</dbReference>
<evidence type="ECO:0000259" key="2">
    <source>
        <dbReference type="PROSITE" id="PS50975"/>
    </source>
</evidence>
<gene>
    <name evidence="3" type="ORF">NJ959_09650</name>
</gene>
<evidence type="ECO:0000313" key="3">
    <source>
        <dbReference type="EMBL" id="MCP2728730.1"/>
    </source>
</evidence>
<dbReference type="GO" id="GO:0046872">
    <property type="term" value="F:metal ion binding"/>
    <property type="evidence" value="ECO:0007669"/>
    <property type="project" value="InterPro"/>
</dbReference>
<comment type="caution">
    <text evidence="3">The sequence shown here is derived from an EMBL/GenBank/DDBJ whole genome shotgun (WGS) entry which is preliminary data.</text>
</comment>
<dbReference type="AlphaFoldDB" id="A0AAE3KLN9"/>
<keyword evidence="1" id="KW-0547">Nucleotide-binding</keyword>
<name>A0AAE3KLN9_9CYAN</name>
<dbReference type="InterPro" id="IPR040754">
    <property type="entry name" value="PreAtp-grasp"/>
</dbReference>
<accession>A0AAE3KLN9</accession>
<evidence type="ECO:0000313" key="4">
    <source>
        <dbReference type="Proteomes" id="UP001204953"/>
    </source>
</evidence>
<dbReference type="Proteomes" id="UP001204953">
    <property type="component" value="Unassembled WGS sequence"/>
</dbReference>
<dbReference type="InterPro" id="IPR011761">
    <property type="entry name" value="ATP-grasp"/>
</dbReference>
<dbReference type="GO" id="GO:0005524">
    <property type="term" value="F:ATP binding"/>
    <property type="evidence" value="ECO:0007669"/>
    <property type="project" value="UniProtKB-UniRule"/>
</dbReference>
<evidence type="ECO:0000256" key="1">
    <source>
        <dbReference type="PROSITE-ProRule" id="PRU00409"/>
    </source>
</evidence>
<keyword evidence="1" id="KW-0067">ATP-binding</keyword>
<dbReference type="PROSITE" id="PS50975">
    <property type="entry name" value="ATP_GRASP"/>
    <property type="match status" value="1"/>
</dbReference>
<organism evidence="3 4">
    <name type="scientific">Limnofasciculus baicalensis BBK-W-15</name>
    <dbReference type="NCBI Taxonomy" id="2699891"/>
    <lineage>
        <taxon>Bacteria</taxon>
        <taxon>Bacillati</taxon>
        <taxon>Cyanobacteriota</taxon>
        <taxon>Cyanophyceae</taxon>
        <taxon>Coleofasciculales</taxon>
        <taxon>Coleofasciculaceae</taxon>
        <taxon>Limnofasciculus</taxon>
        <taxon>Limnofasciculus baicalensis</taxon>
    </lineage>
</organism>
<dbReference type="Pfam" id="PF18604">
    <property type="entry name" value="PreAtp-grasp"/>
    <property type="match status" value="1"/>
</dbReference>
<dbReference type="EMBL" id="JAMZMM010000071">
    <property type="protein sequence ID" value="MCP2728730.1"/>
    <property type="molecule type" value="Genomic_DNA"/>
</dbReference>
<reference evidence="3" key="1">
    <citation type="submission" date="2022-06" db="EMBL/GenBank/DDBJ databases">
        <title>New cyanobacteria of genus Symplocastrum in benthos of Lake Baikal.</title>
        <authorList>
            <person name="Sorokovikova E."/>
            <person name="Tikhonova I."/>
            <person name="Krasnopeev A."/>
            <person name="Evseev P."/>
            <person name="Gladkikh A."/>
            <person name="Belykh O."/>
        </authorList>
    </citation>
    <scope>NUCLEOTIDE SEQUENCE</scope>
    <source>
        <strain evidence="3">BBK-W-15</strain>
    </source>
</reference>
<dbReference type="SUPFAM" id="SSF56059">
    <property type="entry name" value="Glutathione synthetase ATP-binding domain-like"/>
    <property type="match status" value="1"/>
</dbReference>
<dbReference type="RefSeq" id="WP_254011523.1">
    <property type="nucleotide sequence ID" value="NZ_JAMZMM010000071.1"/>
</dbReference>
<proteinExistence type="predicted"/>
<feature type="domain" description="ATP-grasp" evidence="2">
    <location>
        <begin position="162"/>
        <end position="381"/>
    </location>
</feature>
<keyword evidence="4" id="KW-1185">Reference proteome</keyword>